<feature type="domain" description="Chorismate-utilising enzyme C-terminal" evidence="16">
    <location>
        <begin position="216"/>
        <end position="469"/>
    </location>
</feature>
<comment type="pathway">
    <text evidence="2 15">Amino-acid biosynthesis; L-tryptophan biosynthesis; L-tryptophan from chorismate: step 1/5.</text>
</comment>
<dbReference type="GO" id="GO:0046872">
    <property type="term" value="F:metal ion binding"/>
    <property type="evidence" value="ECO:0007669"/>
    <property type="project" value="UniProtKB-KW"/>
</dbReference>
<comment type="cofactor">
    <cofactor evidence="1 15">
        <name>Mg(2+)</name>
        <dbReference type="ChEBI" id="CHEBI:18420"/>
    </cofactor>
</comment>
<sequence>MIFPSKSEFEIMRTKTGIIPVMLTINADELTPIGLFYNLKGKRKFLLESAESGKKWGRYSFLGCDPYMVICSYKSDIRIERDDKVEMVKGRVLDEIKKRMGDYPVLTNVELPPFIGGGVGYVGYDVIRQYEKLPDKNPDMIGTPEACLMFYKEVIAYDHFHHNVSIIHNVMPYDSEEYEDVVKRLNGIKETIMRRDEIHPINNQSHLKSVKANYDRDSYSAMVRKAKEYIVAGDIFQVVLSQRITAETDIDPFDAYRKLRSLNPSPYLFYMDFGDFQIVGSSPESLVSVKDRIVMTNPIAGTRPRGASEEEDQRLKEELLADEKERAEHVMLVDLGRNDIGKVSQFGTVKVERFMDVDMYSHVMHIVSTVSGKLKDDKTCYDALIACLPAGTVSGAPKVRAMEIIDELENVRRGIYAGASGYFAYTGNMDMCIAIRTIIFKDGKAYIQSGAGIVYDSVPETEYQETLNKAMALKEVL</sequence>
<evidence type="ECO:0000256" key="2">
    <source>
        <dbReference type="ARBA" id="ARBA00004873"/>
    </source>
</evidence>
<comment type="catalytic activity">
    <reaction evidence="14 15">
        <text>chorismate + L-glutamine = anthranilate + pyruvate + L-glutamate + H(+)</text>
        <dbReference type="Rhea" id="RHEA:21732"/>
        <dbReference type="ChEBI" id="CHEBI:15361"/>
        <dbReference type="ChEBI" id="CHEBI:15378"/>
        <dbReference type="ChEBI" id="CHEBI:16567"/>
        <dbReference type="ChEBI" id="CHEBI:29748"/>
        <dbReference type="ChEBI" id="CHEBI:29985"/>
        <dbReference type="ChEBI" id="CHEBI:58359"/>
        <dbReference type="EC" id="4.1.3.27"/>
    </reaction>
</comment>
<dbReference type="EC" id="4.1.3.27" evidence="5 15"/>
<reference evidence="18 19" key="1">
    <citation type="submission" date="2016-11" db="EMBL/GenBank/DDBJ databases">
        <authorList>
            <person name="Jaros S."/>
            <person name="Januszkiewicz K."/>
            <person name="Wedrychowicz H."/>
        </authorList>
    </citation>
    <scope>NUCLEOTIDE SEQUENCE [LARGE SCALE GENOMIC DNA]</scope>
    <source>
        <strain evidence="18 19">DSM 17918</strain>
    </source>
</reference>
<dbReference type="InterPro" id="IPR006805">
    <property type="entry name" value="Anth_synth_I_N"/>
</dbReference>
<comment type="subunit">
    <text evidence="4 15">Heterotetramer consisting of two non-identical subunits: a beta subunit (TrpG) and a large alpha subunit (TrpE).</text>
</comment>
<evidence type="ECO:0000256" key="5">
    <source>
        <dbReference type="ARBA" id="ARBA00012266"/>
    </source>
</evidence>
<gene>
    <name evidence="15" type="primary">trpE</name>
    <name evidence="18" type="ORF">SAMN02746089_00262</name>
</gene>
<evidence type="ECO:0000256" key="8">
    <source>
        <dbReference type="ARBA" id="ARBA00022723"/>
    </source>
</evidence>
<dbReference type="Pfam" id="PF00425">
    <property type="entry name" value="Chorismate_bind"/>
    <property type="match status" value="1"/>
</dbReference>
<evidence type="ECO:0000256" key="13">
    <source>
        <dbReference type="ARBA" id="ARBA00025634"/>
    </source>
</evidence>
<dbReference type="STRING" id="1121256.SAMN02746089_00262"/>
<dbReference type="InterPro" id="IPR005801">
    <property type="entry name" value="ADC_synthase"/>
</dbReference>
<dbReference type="InterPro" id="IPR019999">
    <property type="entry name" value="Anth_synth_I-like"/>
</dbReference>
<comment type="similarity">
    <text evidence="3 15">Belongs to the anthranilate synthase component I family.</text>
</comment>
<dbReference type="NCBIfam" id="TIGR00564">
    <property type="entry name" value="trpE_most"/>
    <property type="match status" value="1"/>
</dbReference>
<evidence type="ECO:0000256" key="3">
    <source>
        <dbReference type="ARBA" id="ARBA00009562"/>
    </source>
</evidence>
<keyword evidence="9 15" id="KW-0822">Tryptophan biosynthesis</keyword>
<dbReference type="AlphaFoldDB" id="A0A1M4TAY7"/>
<evidence type="ECO:0000259" key="16">
    <source>
        <dbReference type="Pfam" id="PF00425"/>
    </source>
</evidence>
<proteinExistence type="inferred from homology"/>
<protein>
    <recommendedName>
        <fullName evidence="6 15">Anthranilate synthase component 1</fullName>
        <ecNumber evidence="5 15">4.1.3.27</ecNumber>
    </recommendedName>
</protein>
<organism evidence="18 19">
    <name type="scientific">Caldanaerobius fijiensis DSM 17918</name>
    <dbReference type="NCBI Taxonomy" id="1121256"/>
    <lineage>
        <taxon>Bacteria</taxon>
        <taxon>Bacillati</taxon>
        <taxon>Bacillota</taxon>
        <taxon>Clostridia</taxon>
        <taxon>Thermoanaerobacterales</taxon>
        <taxon>Thermoanaerobacteraceae</taxon>
        <taxon>Caldanaerobius</taxon>
    </lineage>
</organism>
<evidence type="ECO:0000256" key="9">
    <source>
        <dbReference type="ARBA" id="ARBA00022822"/>
    </source>
</evidence>
<evidence type="ECO:0000256" key="6">
    <source>
        <dbReference type="ARBA" id="ARBA00020653"/>
    </source>
</evidence>
<dbReference type="Gene3D" id="3.60.120.10">
    <property type="entry name" value="Anthranilate synthase"/>
    <property type="match status" value="1"/>
</dbReference>
<feature type="domain" description="Anthranilate synthase component I N-terminal" evidence="17">
    <location>
        <begin position="28"/>
        <end position="164"/>
    </location>
</feature>
<dbReference type="InterPro" id="IPR015890">
    <property type="entry name" value="Chorismate_C"/>
</dbReference>
<keyword evidence="19" id="KW-1185">Reference proteome</keyword>
<keyword evidence="7 15" id="KW-0028">Amino-acid biosynthesis</keyword>
<keyword evidence="8 15" id="KW-0479">Metal-binding</keyword>
<dbReference type="SUPFAM" id="SSF56322">
    <property type="entry name" value="ADC synthase"/>
    <property type="match status" value="1"/>
</dbReference>
<evidence type="ECO:0000256" key="12">
    <source>
        <dbReference type="ARBA" id="ARBA00023239"/>
    </source>
</evidence>
<dbReference type="EMBL" id="FQVH01000001">
    <property type="protein sequence ID" value="SHE41656.1"/>
    <property type="molecule type" value="Genomic_DNA"/>
</dbReference>
<evidence type="ECO:0000256" key="10">
    <source>
        <dbReference type="ARBA" id="ARBA00022842"/>
    </source>
</evidence>
<accession>A0A1M4TAY7</accession>
<dbReference type="Pfam" id="PF04715">
    <property type="entry name" value="Anth_synt_I_N"/>
    <property type="match status" value="1"/>
</dbReference>
<keyword evidence="10 15" id="KW-0460">Magnesium</keyword>
<evidence type="ECO:0000256" key="14">
    <source>
        <dbReference type="ARBA" id="ARBA00047683"/>
    </source>
</evidence>
<evidence type="ECO:0000256" key="1">
    <source>
        <dbReference type="ARBA" id="ARBA00001946"/>
    </source>
</evidence>
<dbReference type="RefSeq" id="WP_073341266.1">
    <property type="nucleotide sequence ID" value="NZ_FQVH01000001.1"/>
</dbReference>
<dbReference type="PANTHER" id="PTHR11236:SF48">
    <property type="entry name" value="ISOCHORISMATE SYNTHASE MENF"/>
    <property type="match status" value="1"/>
</dbReference>
<comment type="function">
    <text evidence="13 15">Part of a heterotetrameric complex that catalyzes the two-step biosynthesis of anthranilate, an intermediate in the biosynthesis of L-tryptophan. In the first step, the glutamine-binding beta subunit (TrpG) of anthranilate synthase (AS) provides the glutamine amidotransferase activity which generates ammonia as a substrate that, along with chorismate, is used in the second step, catalyzed by the large alpha subunit of AS (TrpE) to produce anthranilate. In the absence of TrpG, TrpE can synthesize anthranilate directly from chorismate and high concentrations of ammonia.</text>
</comment>
<dbReference type="InterPro" id="IPR005256">
    <property type="entry name" value="Anth_synth_I_PabB"/>
</dbReference>
<dbReference type="Proteomes" id="UP000184088">
    <property type="component" value="Unassembled WGS sequence"/>
</dbReference>
<keyword evidence="12 15" id="KW-0456">Lyase</keyword>
<evidence type="ECO:0000256" key="4">
    <source>
        <dbReference type="ARBA" id="ARBA00011575"/>
    </source>
</evidence>
<evidence type="ECO:0000256" key="15">
    <source>
        <dbReference type="RuleBase" id="RU364045"/>
    </source>
</evidence>
<dbReference type="GO" id="GO:0004049">
    <property type="term" value="F:anthranilate synthase activity"/>
    <property type="evidence" value="ECO:0007669"/>
    <property type="project" value="UniProtKB-EC"/>
</dbReference>
<evidence type="ECO:0000259" key="17">
    <source>
        <dbReference type="Pfam" id="PF04715"/>
    </source>
</evidence>
<evidence type="ECO:0000313" key="18">
    <source>
        <dbReference type="EMBL" id="SHE41656.1"/>
    </source>
</evidence>
<dbReference type="GO" id="GO:0000162">
    <property type="term" value="P:L-tryptophan biosynthetic process"/>
    <property type="evidence" value="ECO:0007669"/>
    <property type="project" value="UniProtKB-UniPathway"/>
</dbReference>
<evidence type="ECO:0000256" key="11">
    <source>
        <dbReference type="ARBA" id="ARBA00023141"/>
    </source>
</evidence>
<keyword evidence="11 15" id="KW-0057">Aromatic amino acid biosynthesis</keyword>
<evidence type="ECO:0000256" key="7">
    <source>
        <dbReference type="ARBA" id="ARBA00022605"/>
    </source>
</evidence>
<name>A0A1M4TAY7_9THEO</name>
<evidence type="ECO:0000313" key="19">
    <source>
        <dbReference type="Proteomes" id="UP000184088"/>
    </source>
</evidence>
<dbReference type="UniPathway" id="UPA00035">
    <property type="reaction ID" value="UER00040"/>
</dbReference>
<dbReference type="PANTHER" id="PTHR11236">
    <property type="entry name" value="AMINOBENZOATE/ANTHRANILATE SYNTHASE"/>
    <property type="match status" value="1"/>
</dbReference>
<dbReference type="PRINTS" id="PR00095">
    <property type="entry name" value="ANTSNTHASEI"/>
</dbReference>